<dbReference type="OrthoDB" id="6780615at2759"/>
<dbReference type="EMBL" id="VTPC01001360">
    <property type="protein sequence ID" value="KAF2902227.1"/>
    <property type="molecule type" value="Genomic_DNA"/>
</dbReference>
<evidence type="ECO:0000313" key="3">
    <source>
        <dbReference type="Proteomes" id="UP000801492"/>
    </source>
</evidence>
<keyword evidence="3" id="KW-1185">Reference proteome</keyword>
<evidence type="ECO:0000313" key="2">
    <source>
        <dbReference type="EMBL" id="KAF2902227.1"/>
    </source>
</evidence>
<evidence type="ECO:0000256" key="1">
    <source>
        <dbReference type="SAM" id="MobiDB-lite"/>
    </source>
</evidence>
<dbReference type="Proteomes" id="UP000801492">
    <property type="component" value="Unassembled WGS sequence"/>
</dbReference>
<protein>
    <submittedName>
        <fullName evidence="2">Uncharacterized protein</fullName>
    </submittedName>
</protein>
<sequence>MNRNNPKQRTKGCTQMTSVIAPVPETSMPTKPAEYRPINLLPAIDRVLDIVACKQLHKSGVVNTLLAVPKIVAQKDASERGEQVTFVGIVTASGEAFPPVYKNDDDVERGQYSVQEGSHKIEDSSEATDLPSTTSLTVQITPGMDETSDEKELC</sequence>
<comment type="caution">
    <text evidence="2">The sequence shown here is derived from an EMBL/GenBank/DDBJ whole genome shotgun (WGS) entry which is preliminary data.</text>
</comment>
<proteinExistence type="predicted"/>
<dbReference type="AlphaFoldDB" id="A0A8K0DFM0"/>
<organism evidence="2 3">
    <name type="scientific">Ignelater luminosus</name>
    <name type="common">Cucubano</name>
    <name type="synonym">Pyrophorus luminosus</name>
    <dbReference type="NCBI Taxonomy" id="2038154"/>
    <lineage>
        <taxon>Eukaryota</taxon>
        <taxon>Metazoa</taxon>
        <taxon>Ecdysozoa</taxon>
        <taxon>Arthropoda</taxon>
        <taxon>Hexapoda</taxon>
        <taxon>Insecta</taxon>
        <taxon>Pterygota</taxon>
        <taxon>Neoptera</taxon>
        <taxon>Endopterygota</taxon>
        <taxon>Coleoptera</taxon>
        <taxon>Polyphaga</taxon>
        <taxon>Elateriformia</taxon>
        <taxon>Elateroidea</taxon>
        <taxon>Elateridae</taxon>
        <taxon>Agrypninae</taxon>
        <taxon>Pyrophorini</taxon>
        <taxon>Ignelater</taxon>
    </lineage>
</organism>
<accession>A0A8K0DFM0</accession>
<reference evidence="2" key="1">
    <citation type="submission" date="2019-08" db="EMBL/GenBank/DDBJ databases">
        <title>The genome of the North American firefly Photinus pyralis.</title>
        <authorList>
            <consortium name="Photinus pyralis genome working group"/>
            <person name="Fallon T.R."/>
            <person name="Sander Lower S.E."/>
            <person name="Weng J.-K."/>
        </authorList>
    </citation>
    <scope>NUCLEOTIDE SEQUENCE</scope>
    <source>
        <strain evidence="2">TRF0915ILg1</strain>
        <tissue evidence="2">Whole body</tissue>
    </source>
</reference>
<name>A0A8K0DFM0_IGNLU</name>
<feature type="compositionally biased region" description="Polar residues" evidence="1">
    <location>
        <begin position="130"/>
        <end position="140"/>
    </location>
</feature>
<gene>
    <name evidence="2" type="ORF">ILUMI_03962</name>
</gene>
<feature type="region of interest" description="Disordered" evidence="1">
    <location>
        <begin position="111"/>
        <end position="154"/>
    </location>
</feature>